<name>X0WIM0_9ZZZZ</name>
<organism evidence="3">
    <name type="scientific">marine sediment metagenome</name>
    <dbReference type="NCBI Taxonomy" id="412755"/>
    <lineage>
        <taxon>unclassified sequences</taxon>
        <taxon>metagenomes</taxon>
        <taxon>ecological metagenomes</taxon>
    </lineage>
</organism>
<dbReference type="EMBL" id="BARS01033185">
    <property type="protein sequence ID" value="GAG23062.1"/>
    <property type="molecule type" value="Genomic_DNA"/>
</dbReference>
<feature type="domain" description="ABC transporter" evidence="2">
    <location>
        <begin position="20"/>
        <end position="95"/>
    </location>
</feature>
<dbReference type="PANTHER" id="PTHR42781:SF4">
    <property type="entry name" value="SPERMIDINE_PUTRESCINE IMPORT ATP-BINDING PROTEIN POTA"/>
    <property type="match status" value="1"/>
</dbReference>
<dbReference type="SUPFAM" id="SSF52540">
    <property type="entry name" value="P-loop containing nucleoside triphosphate hydrolases"/>
    <property type="match status" value="1"/>
</dbReference>
<dbReference type="AlphaFoldDB" id="X0WIM0"/>
<proteinExistence type="predicted"/>
<dbReference type="GO" id="GO:0005524">
    <property type="term" value="F:ATP binding"/>
    <property type="evidence" value="ECO:0007669"/>
    <property type="project" value="InterPro"/>
</dbReference>
<dbReference type="Pfam" id="PF00005">
    <property type="entry name" value="ABC_tran"/>
    <property type="match status" value="1"/>
</dbReference>
<protein>
    <recommendedName>
        <fullName evidence="2">ABC transporter domain-containing protein</fullName>
    </recommendedName>
</protein>
<evidence type="ECO:0000256" key="1">
    <source>
        <dbReference type="ARBA" id="ARBA00022448"/>
    </source>
</evidence>
<dbReference type="InterPro" id="IPR003439">
    <property type="entry name" value="ABC_transporter-like_ATP-bd"/>
</dbReference>
<evidence type="ECO:0000313" key="3">
    <source>
        <dbReference type="EMBL" id="GAG23062.1"/>
    </source>
</evidence>
<dbReference type="GO" id="GO:0016887">
    <property type="term" value="F:ATP hydrolysis activity"/>
    <property type="evidence" value="ECO:0007669"/>
    <property type="project" value="InterPro"/>
</dbReference>
<reference evidence="3" key="1">
    <citation type="journal article" date="2014" name="Front. Microbiol.">
        <title>High frequency of phylogenetically diverse reductive dehalogenase-homologous genes in deep subseafloor sedimentary metagenomes.</title>
        <authorList>
            <person name="Kawai M."/>
            <person name="Futagami T."/>
            <person name="Toyoda A."/>
            <person name="Takaki Y."/>
            <person name="Nishi S."/>
            <person name="Hori S."/>
            <person name="Arai W."/>
            <person name="Tsubouchi T."/>
            <person name="Morono Y."/>
            <person name="Uchiyama I."/>
            <person name="Ito T."/>
            <person name="Fujiyama A."/>
            <person name="Inagaki F."/>
            <person name="Takami H."/>
        </authorList>
    </citation>
    <scope>NUCLEOTIDE SEQUENCE</scope>
    <source>
        <strain evidence="3">Expedition CK06-06</strain>
    </source>
</reference>
<dbReference type="Gene3D" id="3.40.50.300">
    <property type="entry name" value="P-loop containing nucleotide triphosphate hydrolases"/>
    <property type="match status" value="1"/>
</dbReference>
<dbReference type="InterPro" id="IPR050093">
    <property type="entry name" value="ABC_SmlMolc_Importer"/>
</dbReference>
<accession>X0WIM0</accession>
<evidence type="ECO:0000259" key="2">
    <source>
        <dbReference type="Pfam" id="PF00005"/>
    </source>
</evidence>
<sequence>MVDLKLENISKSYGQTKVIDNVSCQVKDGELMVLVGPSGCGKTTLLKIILGDLQPDTGNIYVDDKLINNVPIENRNIGFVPQDFGLFPHMTVYENIAY</sequence>
<keyword evidence="1" id="KW-0813">Transport</keyword>
<comment type="caution">
    <text evidence="3">The sequence shown here is derived from an EMBL/GenBank/DDBJ whole genome shotgun (WGS) entry which is preliminary data.</text>
</comment>
<feature type="non-terminal residue" evidence="3">
    <location>
        <position position="98"/>
    </location>
</feature>
<gene>
    <name evidence="3" type="ORF">S01H1_51430</name>
</gene>
<dbReference type="PANTHER" id="PTHR42781">
    <property type="entry name" value="SPERMIDINE/PUTRESCINE IMPORT ATP-BINDING PROTEIN POTA"/>
    <property type="match status" value="1"/>
</dbReference>
<dbReference type="InterPro" id="IPR027417">
    <property type="entry name" value="P-loop_NTPase"/>
</dbReference>